<proteinExistence type="predicted"/>
<comment type="caution">
    <text evidence="1">The sequence shown here is derived from an EMBL/GenBank/DDBJ whole genome shotgun (WGS) entry which is preliminary data.</text>
</comment>
<dbReference type="EMBL" id="JAWDGP010002956">
    <property type="protein sequence ID" value="KAK3778441.1"/>
    <property type="molecule type" value="Genomic_DNA"/>
</dbReference>
<evidence type="ECO:0000313" key="2">
    <source>
        <dbReference type="Proteomes" id="UP001283361"/>
    </source>
</evidence>
<keyword evidence="2" id="KW-1185">Reference proteome</keyword>
<sequence>MLMKAPDDAVGKALDRQMNEEAGFDHSLRYNNYIDETVFGSHHSNQPQIHLDEEPSIADSSVNFGKIWMCLSDSRGLLVTISLDVCVANQPVTARISPDEGGELVTGDLSESGSSHNYSSQISQVHELVRLINNRPGLTTAFIAM</sequence>
<gene>
    <name evidence="1" type="ORF">RRG08_014068</name>
</gene>
<organism evidence="1 2">
    <name type="scientific">Elysia crispata</name>
    <name type="common">lettuce slug</name>
    <dbReference type="NCBI Taxonomy" id="231223"/>
    <lineage>
        <taxon>Eukaryota</taxon>
        <taxon>Metazoa</taxon>
        <taxon>Spiralia</taxon>
        <taxon>Lophotrochozoa</taxon>
        <taxon>Mollusca</taxon>
        <taxon>Gastropoda</taxon>
        <taxon>Heterobranchia</taxon>
        <taxon>Euthyneura</taxon>
        <taxon>Panpulmonata</taxon>
        <taxon>Sacoglossa</taxon>
        <taxon>Placobranchoidea</taxon>
        <taxon>Plakobranchidae</taxon>
        <taxon>Elysia</taxon>
    </lineage>
</organism>
<name>A0AAE1DPL0_9GAST</name>
<protein>
    <submittedName>
        <fullName evidence="1">Uncharacterized protein</fullName>
    </submittedName>
</protein>
<accession>A0AAE1DPL0</accession>
<dbReference type="AlphaFoldDB" id="A0AAE1DPL0"/>
<reference evidence="1" key="1">
    <citation type="journal article" date="2023" name="G3 (Bethesda)">
        <title>A reference genome for the long-term kleptoplast-retaining sea slug Elysia crispata morphotype clarki.</title>
        <authorList>
            <person name="Eastman K.E."/>
            <person name="Pendleton A.L."/>
            <person name="Shaikh M.A."/>
            <person name="Suttiyut T."/>
            <person name="Ogas R."/>
            <person name="Tomko P."/>
            <person name="Gavelis G."/>
            <person name="Widhalm J.R."/>
            <person name="Wisecaver J.H."/>
        </authorList>
    </citation>
    <scope>NUCLEOTIDE SEQUENCE</scope>
    <source>
        <strain evidence="1">ECLA1</strain>
    </source>
</reference>
<dbReference type="Proteomes" id="UP001283361">
    <property type="component" value="Unassembled WGS sequence"/>
</dbReference>
<evidence type="ECO:0000313" key="1">
    <source>
        <dbReference type="EMBL" id="KAK3778441.1"/>
    </source>
</evidence>